<dbReference type="NCBIfam" id="NF047352">
    <property type="entry name" value="P_loop_sacsin"/>
    <property type="match status" value="1"/>
</dbReference>
<dbReference type="OMA" id="ASCDWLI"/>
<name>A0A4W3IY10_CALMI</name>
<evidence type="ECO:0000313" key="2">
    <source>
        <dbReference type="Ensembl" id="ENSCMIP00000034417.1"/>
    </source>
</evidence>
<dbReference type="InterPro" id="IPR036890">
    <property type="entry name" value="HATPase_C_sf"/>
</dbReference>
<reference evidence="3" key="3">
    <citation type="journal article" date="2014" name="Nature">
        <title>Elephant shark genome provides unique insights into gnathostome evolution.</title>
        <authorList>
            <consortium name="International Elephant Shark Genome Sequencing Consortium"/>
            <person name="Venkatesh B."/>
            <person name="Lee A.P."/>
            <person name="Ravi V."/>
            <person name="Maurya A.K."/>
            <person name="Lian M.M."/>
            <person name="Swann J.B."/>
            <person name="Ohta Y."/>
            <person name="Flajnik M.F."/>
            <person name="Sutoh Y."/>
            <person name="Kasahara M."/>
            <person name="Hoon S."/>
            <person name="Gangu V."/>
            <person name="Roy S.W."/>
            <person name="Irimia M."/>
            <person name="Korzh V."/>
            <person name="Kondrychyn I."/>
            <person name="Lim Z.W."/>
            <person name="Tay B.H."/>
            <person name="Tohari S."/>
            <person name="Kong K.W."/>
            <person name="Ho S."/>
            <person name="Lorente-Galdos B."/>
            <person name="Quilez J."/>
            <person name="Marques-Bonet T."/>
            <person name="Raney B.J."/>
            <person name="Ingham P.W."/>
            <person name="Tay A."/>
            <person name="Hillier L.W."/>
            <person name="Minx P."/>
            <person name="Boehm T."/>
            <person name="Wilson R.K."/>
            <person name="Brenner S."/>
            <person name="Warren W.C."/>
        </authorList>
    </citation>
    <scope>NUCLEOTIDE SEQUENCE [LARGE SCALE GENOMIC DNA]</scope>
</reference>
<dbReference type="PANTHER" id="PTHR46919:SF2">
    <property type="entry name" value="SACSIN"/>
    <property type="match status" value="1"/>
</dbReference>
<reference evidence="3" key="2">
    <citation type="journal article" date="2007" name="PLoS Biol.">
        <title>Survey sequencing and comparative analysis of the elephant shark (Callorhinchus milii) genome.</title>
        <authorList>
            <person name="Venkatesh B."/>
            <person name="Kirkness E.F."/>
            <person name="Loh Y.H."/>
            <person name="Halpern A.L."/>
            <person name="Lee A.P."/>
            <person name="Johnson J."/>
            <person name="Dandona N."/>
            <person name="Viswanathan L.D."/>
            <person name="Tay A."/>
            <person name="Venter J.C."/>
            <person name="Strausberg R.L."/>
            <person name="Brenner S."/>
        </authorList>
    </citation>
    <scope>NUCLEOTIDE SEQUENCE [LARGE SCALE GENOMIC DNA]</scope>
</reference>
<dbReference type="InParanoid" id="A0A4W3IY10"/>
<dbReference type="SUPFAM" id="SSF55874">
    <property type="entry name" value="ATPase domain of HSP90 chaperone/DNA topoisomerase II/histidine kinase"/>
    <property type="match status" value="1"/>
</dbReference>
<dbReference type="GeneTree" id="ENSGT00940000164866"/>
<reference evidence="2" key="4">
    <citation type="submission" date="2025-08" db="UniProtKB">
        <authorList>
            <consortium name="Ensembl"/>
        </authorList>
    </citation>
    <scope>IDENTIFICATION</scope>
</reference>
<evidence type="ECO:0000313" key="3">
    <source>
        <dbReference type="Proteomes" id="UP000314986"/>
    </source>
</evidence>
<dbReference type="Gene3D" id="3.30.565.10">
    <property type="entry name" value="Histidine kinase-like ATPase, C-terminal domain"/>
    <property type="match status" value="1"/>
</dbReference>
<reference evidence="2" key="5">
    <citation type="submission" date="2025-09" db="UniProtKB">
        <authorList>
            <consortium name="Ensembl"/>
        </authorList>
    </citation>
    <scope>IDENTIFICATION</scope>
</reference>
<dbReference type="Pfam" id="PF25794">
    <property type="entry name" value="SACS"/>
    <property type="match status" value="1"/>
</dbReference>
<dbReference type="InterPro" id="IPR058210">
    <property type="entry name" value="SACS/Nov_dom"/>
</dbReference>
<reference evidence="3" key="1">
    <citation type="journal article" date="2006" name="Science">
        <title>Ancient noncoding elements conserved in the human genome.</title>
        <authorList>
            <person name="Venkatesh B."/>
            <person name="Kirkness E.F."/>
            <person name="Loh Y.H."/>
            <person name="Halpern A.L."/>
            <person name="Lee A.P."/>
            <person name="Johnson J."/>
            <person name="Dandona N."/>
            <person name="Viswanathan L.D."/>
            <person name="Tay A."/>
            <person name="Venter J.C."/>
            <person name="Strausberg R.L."/>
            <person name="Brenner S."/>
        </authorList>
    </citation>
    <scope>NUCLEOTIDE SEQUENCE [LARGE SCALE GENOMIC DNA]</scope>
</reference>
<accession>A0A4W3IY10</accession>
<feature type="domain" description="Sacsin/Nov" evidence="1">
    <location>
        <begin position="21"/>
        <end position="263"/>
    </location>
</feature>
<sequence length="573" mass="63070">MRDKYASEAKLKKSFGQKVPSLLDYLKGILRRYPDGGQILKELIQNADDAEASQVVFLFDERTHPSHSLVLPELEPFQGPALFVYNDSMFSEEDWEGIQTISCSVKRNDPNKVGQFGIGFNSVYHITDLPAIFSGSSVAMLEPRETIFEREGGRRWSLEDAGDREVLERCRDQFQPFRDVLRQVDGAMSWDAAMESRYFRGTLFRFPLRRAPTAISETLYDPGKVTELFESFAADADMSLLFLRHVASVSLGYLRADGERTETVLRVSAVAQDLPLLSPGAGGSGTCIKTVARRQKKEGEEERPGQSCRWLLTTCTGAGEDLAGLAASLSLTPRVDLAFPLTEPEPGFTGRLSCYLPLPDNESNRTGLPVHLNASFGLTDNRRHVKWPEPDQQHDEAARWNELLVSEVLPRAYDQLVLDAVALVDATDSVSPAEVYRLWPDQDKTGRIERWAVAGDALRLTAATNHPRWVKAEGAVFVPLGVRPVLRQALARALVGTGAGLTPAEKLLLLEFALADGRFGELNALPLLPRRDGSFARFLRTDPGHGLTLVETGVGGVLCVCVCVCVVGVGSTV</sequence>
<dbReference type="PANTHER" id="PTHR46919">
    <property type="entry name" value="ZINC FINGER, C3HC4 TYPE (RING FINGER) FAMILY PROTEIN"/>
    <property type="match status" value="1"/>
</dbReference>
<dbReference type="STRING" id="7868.ENSCMIP00000034417"/>
<proteinExistence type="predicted"/>
<dbReference type="AlphaFoldDB" id="A0A4W3IY10"/>
<dbReference type="Proteomes" id="UP000314986">
    <property type="component" value="Unassembled WGS sequence"/>
</dbReference>
<keyword evidence="3" id="KW-1185">Reference proteome</keyword>
<protein>
    <submittedName>
        <fullName evidence="2">Sacsin-like</fullName>
    </submittedName>
</protein>
<dbReference type="Ensembl" id="ENSCMIT00000034935.1">
    <property type="protein sequence ID" value="ENSCMIP00000034417.1"/>
    <property type="gene ID" value="ENSCMIG00000014607.1"/>
</dbReference>
<organism evidence="2 3">
    <name type="scientific">Callorhinchus milii</name>
    <name type="common">Ghost shark</name>
    <dbReference type="NCBI Taxonomy" id="7868"/>
    <lineage>
        <taxon>Eukaryota</taxon>
        <taxon>Metazoa</taxon>
        <taxon>Chordata</taxon>
        <taxon>Craniata</taxon>
        <taxon>Vertebrata</taxon>
        <taxon>Chondrichthyes</taxon>
        <taxon>Holocephali</taxon>
        <taxon>Chimaeriformes</taxon>
        <taxon>Callorhinchidae</taxon>
        <taxon>Callorhinchus</taxon>
    </lineage>
</organism>
<evidence type="ECO:0000259" key="1">
    <source>
        <dbReference type="Pfam" id="PF25794"/>
    </source>
</evidence>